<dbReference type="GO" id="GO:0046872">
    <property type="term" value="F:metal ion binding"/>
    <property type="evidence" value="ECO:0007669"/>
    <property type="project" value="UniProtKB-KW"/>
</dbReference>
<comment type="similarity">
    <text evidence="5">Belongs to the glycosyltransferase 14 family. XylT subfamily.</text>
</comment>
<evidence type="ECO:0000256" key="16">
    <source>
        <dbReference type="ARBA" id="ARBA00030536"/>
    </source>
</evidence>
<dbReference type="PANTHER" id="PTHR46025">
    <property type="entry name" value="XYLOSYLTRANSFERASE OXT"/>
    <property type="match status" value="1"/>
</dbReference>
<dbReference type="InterPro" id="IPR003406">
    <property type="entry name" value="Glyco_trans_14"/>
</dbReference>
<evidence type="ECO:0000256" key="9">
    <source>
        <dbReference type="ARBA" id="ARBA00022676"/>
    </source>
</evidence>
<keyword evidence="11" id="KW-0479">Metal-binding</keyword>
<dbReference type="PANTHER" id="PTHR46025:SF2">
    <property type="entry name" value="XYLOSYLTRANSFERASE 1"/>
    <property type="match status" value="1"/>
</dbReference>
<dbReference type="CTD" id="64131"/>
<evidence type="ECO:0000313" key="22">
    <source>
        <dbReference type="RefSeq" id="XP_012866651.1"/>
    </source>
</evidence>
<keyword evidence="12" id="KW-0333">Golgi apparatus</keyword>
<feature type="region of interest" description="Disordered" evidence="19">
    <location>
        <begin position="54"/>
        <end position="73"/>
    </location>
</feature>
<evidence type="ECO:0000256" key="12">
    <source>
        <dbReference type="ARBA" id="ARBA00023034"/>
    </source>
</evidence>
<evidence type="ECO:0000256" key="19">
    <source>
        <dbReference type="SAM" id="MobiDB-lite"/>
    </source>
</evidence>
<feature type="compositionally biased region" description="Polar residues" evidence="19">
    <location>
        <begin position="100"/>
        <end position="109"/>
    </location>
</feature>
<comment type="catalytic activity">
    <reaction evidence="18">
        <text>UDP-alpha-D-xylose + L-seryl-[protein] = 3-O-(beta-D-xylosyl)-L-seryl-[protein] + UDP + H(+)</text>
        <dbReference type="Rhea" id="RHEA:50192"/>
        <dbReference type="Rhea" id="RHEA-COMP:9863"/>
        <dbReference type="Rhea" id="RHEA-COMP:12567"/>
        <dbReference type="ChEBI" id="CHEBI:15378"/>
        <dbReference type="ChEBI" id="CHEBI:29999"/>
        <dbReference type="ChEBI" id="CHEBI:57632"/>
        <dbReference type="ChEBI" id="CHEBI:58223"/>
        <dbReference type="ChEBI" id="CHEBI:132085"/>
        <dbReference type="EC" id="2.4.2.26"/>
    </reaction>
</comment>
<evidence type="ECO:0000259" key="20">
    <source>
        <dbReference type="Pfam" id="PF12529"/>
    </source>
</evidence>
<sequence length="900" mass="102123">MAQPWAQGGRRAFVESEWAARWPAGMRRLHGPELSLSLLLAAFILYSSSPKPDHCPALDPHPSPPIALGTQDGYLSHRPKEKVRTDSNNENSVPKDFENVDNSNFAPRTQKQKHQPESAKRAPVRLKERLQRKLELQDKGQGHSVLGKGSKELPPPGRRAAANSSQAKDVPRQPHARKSGGASPEVKYDQPPKCDISGKEAISALSRAKSKHCRQEIAETYCRHKLGQLMPEKVTRFCPLEGKANRNVQWDEDSVEYMPANPVRIAFVLVIHGRASRQLQRMFKAIYHRDHFYYIHVDKRSNYLHRQVLQFATQYSNVRVTPWRMATIWGGASLLSTYLQSMRDLLQMPDWPWDFFINLSAADYPIRTNDQLVAFLSRYRDMNFLKSHGRDNARFIRKQGLDRLFLECDTHMWRLGDRRIPEGISVDGGSDWFLLNRKFVEYVTFSTDDLVTKMKEFYSYTLLPAESFFHTVLENGPHCDTMVDNNLRITNWNRKLGCKCQYKHIVDWCGCSPNDFKPQDFLRFQQTARPTFFARKFEAVVNQEIIGQLDYYLYGNYPAGTPGLRAYWENIYDEPEGVHSLSDVMLSLLHSFTRLGLRRAAAAAPHPNADAEESSCRYYPMGHPASVHLYFLADRFQGFLIKHHATNLGVSKLETLETWVMPKKVFKVASPPSDFGRLQFSEVGTDWDAKERLFRNFGGLLGPMDEPVGMQRWGKGPNVTVTIVWVDPVNIIAATYDILIESTAEFTHYKPPLNLPLRPGVWTVKILHHWVPVAETKFLVAPLTFSNRQPIKPEEALKLHNGPPRSAYMEQSFQSLNPVLGLPVSPAQVEQARRNAASTGVALEGWLDALVGAMWTAMEVCSVGPSACPTMPACSQTAWSSFSPDPKSELGAVKPDGRLR</sequence>
<dbReference type="STRING" id="10020.ENSDORP00000017561"/>
<evidence type="ECO:0000256" key="18">
    <source>
        <dbReference type="ARBA" id="ARBA00047847"/>
    </source>
</evidence>
<dbReference type="FunCoup" id="A0A1S3EQI9">
    <property type="interactions" value="260"/>
</dbReference>
<dbReference type="UniPathway" id="UPA00755"/>
<comment type="subcellular location">
    <subcellularLocation>
        <location evidence="2">Golgi apparatus membrane</location>
        <topology evidence="2">Single-pass type II membrane protein</topology>
    </subcellularLocation>
</comment>
<dbReference type="InParanoid" id="A0A1S3EQI9"/>
<dbReference type="GO" id="GO:0050650">
    <property type="term" value="P:chondroitin sulfate proteoglycan biosynthetic process"/>
    <property type="evidence" value="ECO:0007669"/>
    <property type="project" value="TreeGrafter"/>
</dbReference>
<comment type="pathway">
    <text evidence="3">Glycan metabolism; chondroitin sulfate biosynthesis.</text>
</comment>
<dbReference type="Proteomes" id="UP000081671">
    <property type="component" value="Unplaced"/>
</dbReference>
<evidence type="ECO:0000256" key="10">
    <source>
        <dbReference type="ARBA" id="ARBA00022679"/>
    </source>
</evidence>
<name>A0A1S3EQI9_DIPOR</name>
<evidence type="ECO:0000256" key="14">
    <source>
        <dbReference type="ARBA" id="ARBA00023157"/>
    </source>
</evidence>
<reference evidence="22" key="1">
    <citation type="submission" date="2025-08" db="UniProtKB">
        <authorList>
            <consortium name="RefSeq"/>
        </authorList>
    </citation>
    <scope>IDENTIFICATION</scope>
    <source>
        <tissue evidence="22">Kidney</tissue>
    </source>
</reference>
<dbReference type="GO" id="GO:0000139">
    <property type="term" value="C:Golgi membrane"/>
    <property type="evidence" value="ECO:0007669"/>
    <property type="project" value="UniProtKB-SubCell"/>
</dbReference>
<feature type="compositionally biased region" description="Basic and acidic residues" evidence="19">
    <location>
        <begin position="114"/>
        <end position="141"/>
    </location>
</feature>
<evidence type="ECO:0000256" key="6">
    <source>
        <dbReference type="ARBA" id="ARBA00011245"/>
    </source>
</evidence>
<accession>A0A1S3EQI9</accession>
<evidence type="ECO:0000256" key="5">
    <source>
        <dbReference type="ARBA" id="ARBA00010195"/>
    </source>
</evidence>
<dbReference type="EC" id="2.4.2.26" evidence="7"/>
<comment type="cofactor">
    <cofactor evidence="1">
        <name>a divalent metal cation</name>
        <dbReference type="ChEBI" id="CHEBI:60240"/>
    </cofactor>
</comment>
<dbReference type="GeneID" id="105981848"/>
<comment type="subunit">
    <text evidence="6">Monomer.</text>
</comment>
<keyword evidence="14" id="KW-1015">Disulfide bond</keyword>
<dbReference type="OrthoDB" id="2019572at2759"/>
<evidence type="ECO:0000256" key="3">
    <source>
        <dbReference type="ARBA" id="ARBA00004840"/>
    </source>
</evidence>
<evidence type="ECO:0000256" key="11">
    <source>
        <dbReference type="ARBA" id="ARBA00022723"/>
    </source>
</evidence>
<dbReference type="KEGG" id="dord:105981848"/>
<feature type="region of interest" description="Disordered" evidence="19">
    <location>
        <begin position="79"/>
        <end position="193"/>
    </location>
</feature>
<dbReference type="InterPro" id="IPR024448">
    <property type="entry name" value="XylT_C"/>
</dbReference>
<dbReference type="Pfam" id="PF02485">
    <property type="entry name" value="Branch"/>
    <property type="match status" value="1"/>
</dbReference>
<dbReference type="InterPro" id="IPR043538">
    <property type="entry name" value="XYLT"/>
</dbReference>
<dbReference type="RefSeq" id="XP_012866651.1">
    <property type="nucleotide sequence ID" value="XM_013011197.1"/>
</dbReference>
<dbReference type="GO" id="GO:0015012">
    <property type="term" value="P:heparan sulfate proteoglycan biosynthetic process"/>
    <property type="evidence" value="ECO:0007669"/>
    <property type="project" value="UniProtKB-UniPathway"/>
</dbReference>
<evidence type="ECO:0000313" key="21">
    <source>
        <dbReference type="Proteomes" id="UP000081671"/>
    </source>
</evidence>
<evidence type="ECO:0000256" key="17">
    <source>
        <dbReference type="ARBA" id="ARBA00032285"/>
    </source>
</evidence>
<dbReference type="AlphaFoldDB" id="A0A1S3EQI9"/>
<keyword evidence="10" id="KW-0808">Transferase</keyword>
<dbReference type="Pfam" id="PF12529">
    <property type="entry name" value="Xylo_C"/>
    <property type="match status" value="1"/>
</dbReference>
<evidence type="ECO:0000256" key="4">
    <source>
        <dbReference type="ARBA" id="ARBA00005093"/>
    </source>
</evidence>
<comment type="pathway">
    <text evidence="4">Glycan metabolism; heparan sulfate biosynthesis.</text>
</comment>
<keyword evidence="13" id="KW-0472">Membrane</keyword>
<evidence type="ECO:0000256" key="13">
    <source>
        <dbReference type="ARBA" id="ARBA00023136"/>
    </source>
</evidence>
<feature type="compositionally biased region" description="Basic and acidic residues" evidence="19">
    <location>
        <begin position="82"/>
        <end position="98"/>
    </location>
</feature>
<organism evidence="21 22">
    <name type="scientific">Dipodomys ordii</name>
    <name type="common">Ord's kangaroo rat</name>
    <dbReference type="NCBI Taxonomy" id="10020"/>
    <lineage>
        <taxon>Eukaryota</taxon>
        <taxon>Metazoa</taxon>
        <taxon>Chordata</taxon>
        <taxon>Craniata</taxon>
        <taxon>Vertebrata</taxon>
        <taxon>Euteleostomi</taxon>
        <taxon>Mammalia</taxon>
        <taxon>Eutheria</taxon>
        <taxon>Euarchontoglires</taxon>
        <taxon>Glires</taxon>
        <taxon>Rodentia</taxon>
        <taxon>Castorimorpha</taxon>
        <taxon>Heteromyidae</taxon>
        <taxon>Dipodomyinae</taxon>
        <taxon>Dipodomys</taxon>
    </lineage>
</organism>
<keyword evidence="9" id="KW-0328">Glycosyltransferase</keyword>
<evidence type="ECO:0000256" key="15">
    <source>
        <dbReference type="ARBA" id="ARBA00023180"/>
    </source>
</evidence>
<evidence type="ECO:0000256" key="7">
    <source>
        <dbReference type="ARBA" id="ARBA00011972"/>
    </source>
</evidence>
<proteinExistence type="inferred from homology"/>
<evidence type="ECO:0000256" key="8">
    <source>
        <dbReference type="ARBA" id="ARBA00015604"/>
    </source>
</evidence>
<dbReference type="GO" id="GO:0030158">
    <property type="term" value="F:protein xylosyltransferase activity"/>
    <property type="evidence" value="ECO:0007669"/>
    <property type="project" value="UniProtKB-EC"/>
</dbReference>
<gene>
    <name evidence="22" type="primary">Xylt1</name>
</gene>
<protein>
    <recommendedName>
        <fullName evidence="8">Xylosyltransferase 1</fullName>
        <ecNumber evidence="7">2.4.2.26</ecNumber>
    </recommendedName>
    <alternativeName>
        <fullName evidence="16">Peptide O-xylosyltransferase 1</fullName>
    </alternativeName>
    <alternativeName>
        <fullName evidence="17">Xylosyltransferase I</fullName>
    </alternativeName>
</protein>
<evidence type="ECO:0000256" key="2">
    <source>
        <dbReference type="ARBA" id="ARBA00004323"/>
    </source>
</evidence>
<feature type="region of interest" description="Disordered" evidence="19">
    <location>
        <begin position="878"/>
        <end position="900"/>
    </location>
</feature>
<keyword evidence="21" id="KW-1185">Reference proteome</keyword>
<feature type="domain" description="Xylosyltransferase C-terminal" evidence="20">
    <location>
        <begin position="550"/>
        <end position="733"/>
    </location>
</feature>
<dbReference type="UniPathway" id="UPA00756"/>
<keyword evidence="15" id="KW-0325">Glycoprotein</keyword>
<evidence type="ECO:0000256" key="1">
    <source>
        <dbReference type="ARBA" id="ARBA00001968"/>
    </source>
</evidence>